<accession>A0A182QMI8</accession>
<name>A0A182QMI8_9DIPT</name>
<keyword evidence="3" id="KW-1185">Reference proteome</keyword>
<dbReference type="EMBL" id="AXCN02000525">
    <property type="status" value="NOT_ANNOTATED_CDS"/>
    <property type="molecule type" value="Genomic_DNA"/>
</dbReference>
<evidence type="ECO:0000256" key="1">
    <source>
        <dbReference type="SAM" id="MobiDB-lite"/>
    </source>
</evidence>
<dbReference type="Proteomes" id="UP000075886">
    <property type="component" value="Unassembled WGS sequence"/>
</dbReference>
<dbReference type="EnsemblMetazoa" id="AFAF013189-RA">
    <property type="protein sequence ID" value="AFAF013189-PA"/>
    <property type="gene ID" value="AFAF013189"/>
</dbReference>
<dbReference type="VEuPathDB" id="VectorBase:AFAF013189"/>
<organism evidence="2 3">
    <name type="scientific">Anopheles farauti</name>
    <dbReference type="NCBI Taxonomy" id="69004"/>
    <lineage>
        <taxon>Eukaryota</taxon>
        <taxon>Metazoa</taxon>
        <taxon>Ecdysozoa</taxon>
        <taxon>Arthropoda</taxon>
        <taxon>Hexapoda</taxon>
        <taxon>Insecta</taxon>
        <taxon>Pterygota</taxon>
        <taxon>Neoptera</taxon>
        <taxon>Endopterygota</taxon>
        <taxon>Diptera</taxon>
        <taxon>Nematocera</taxon>
        <taxon>Culicoidea</taxon>
        <taxon>Culicidae</taxon>
        <taxon>Anophelinae</taxon>
        <taxon>Anopheles</taxon>
    </lineage>
</organism>
<reference evidence="3" key="1">
    <citation type="submission" date="2014-01" db="EMBL/GenBank/DDBJ databases">
        <title>The Genome Sequence of Anopheles farauti FAR1 (V2).</title>
        <authorList>
            <consortium name="The Broad Institute Genomics Platform"/>
            <person name="Neafsey D.E."/>
            <person name="Besansky N."/>
            <person name="Howell P."/>
            <person name="Walton C."/>
            <person name="Young S.K."/>
            <person name="Zeng Q."/>
            <person name="Gargeya S."/>
            <person name="Fitzgerald M."/>
            <person name="Haas B."/>
            <person name="Abouelleil A."/>
            <person name="Allen A.W."/>
            <person name="Alvarado L."/>
            <person name="Arachchi H.M."/>
            <person name="Berlin A.M."/>
            <person name="Chapman S.B."/>
            <person name="Gainer-Dewar J."/>
            <person name="Goldberg J."/>
            <person name="Griggs A."/>
            <person name="Gujja S."/>
            <person name="Hansen M."/>
            <person name="Howarth C."/>
            <person name="Imamovic A."/>
            <person name="Ireland A."/>
            <person name="Larimer J."/>
            <person name="McCowan C."/>
            <person name="Murphy C."/>
            <person name="Pearson M."/>
            <person name="Poon T.W."/>
            <person name="Priest M."/>
            <person name="Roberts A."/>
            <person name="Saif S."/>
            <person name="Shea T."/>
            <person name="Sisk P."/>
            <person name="Sykes S."/>
            <person name="Wortman J."/>
            <person name="Nusbaum C."/>
            <person name="Birren B."/>
        </authorList>
    </citation>
    <scope>NUCLEOTIDE SEQUENCE [LARGE SCALE GENOMIC DNA]</scope>
    <source>
        <strain evidence="3">FAR1</strain>
    </source>
</reference>
<sequence length="282" mass="30181">MRFGVGTRKTIRKRLNKRKILFSPVRIAARFGGQSGVWGNDGGGDWVIDLVELAGVDGRGSGVHRRVAADVGGLQRSSIGHRGNLVVLVGDGGRGRGSRNVGLGNRGSIGVGGRGSIHSRSGVDNRSGLDVGRLLDRRRHDGLLHGRGEHGLGDLLVVVLGEALVRVARRDGLLNRADVRHGRLLDDALLVGDLLLGDDGRRSYDRRVGERCRMHQMRAGRSSRSHGKNNGQHHQSEHVEPPPISALGGTRHAFSSTTTTTDDPGPASGSFLRGAIDICEMR</sequence>
<evidence type="ECO:0000313" key="3">
    <source>
        <dbReference type="Proteomes" id="UP000075886"/>
    </source>
</evidence>
<evidence type="ECO:0000313" key="2">
    <source>
        <dbReference type="EnsemblMetazoa" id="AFAF013189-PA"/>
    </source>
</evidence>
<feature type="region of interest" description="Disordered" evidence="1">
    <location>
        <begin position="214"/>
        <end position="273"/>
    </location>
</feature>
<dbReference type="AlphaFoldDB" id="A0A182QMI8"/>
<feature type="compositionally biased region" description="Basic residues" evidence="1">
    <location>
        <begin position="214"/>
        <end position="227"/>
    </location>
</feature>
<protein>
    <submittedName>
        <fullName evidence="2">Uncharacterized protein</fullName>
    </submittedName>
</protein>
<reference evidence="2" key="2">
    <citation type="submission" date="2020-05" db="UniProtKB">
        <authorList>
            <consortium name="EnsemblMetazoa"/>
        </authorList>
    </citation>
    <scope>IDENTIFICATION</scope>
    <source>
        <strain evidence="2">FAR1</strain>
    </source>
</reference>
<proteinExistence type="predicted"/>